<dbReference type="Gene3D" id="2.60.120.560">
    <property type="entry name" value="Exo-inulinase, domain 1"/>
    <property type="match status" value="1"/>
</dbReference>
<dbReference type="Pfam" id="PF11837">
    <property type="entry name" value="INV_N"/>
    <property type="match status" value="1"/>
</dbReference>
<dbReference type="InterPro" id="IPR013148">
    <property type="entry name" value="Glyco_hydro_32_N"/>
</dbReference>
<dbReference type="EMBL" id="BQNB010016942">
    <property type="protein sequence ID" value="GJT57575.1"/>
    <property type="molecule type" value="Genomic_DNA"/>
</dbReference>
<gene>
    <name evidence="13" type="ORF">Tco_0992629</name>
</gene>
<evidence type="ECO:0000256" key="6">
    <source>
        <dbReference type="ARBA" id="ARBA00023295"/>
    </source>
</evidence>
<reference evidence="13" key="2">
    <citation type="submission" date="2022-01" db="EMBL/GenBank/DDBJ databases">
        <authorList>
            <person name="Yamashiro T."/>
            <person name="Shiraishi A."/>
            <person name="Satake H."/>
            <person name="Nakayama K."/>
        </authorList>
    </citation>
    <scope>NUCLEOTIDE SEQUENCE</scope>
</reference>
<evidence type="ECO:0000256" key="9">
    <source>
        <dbReference type="SAM" id="Phobius"/>
    </source>
</evidence>
<feature type="transmembrane region" description="Helical" evidence="9">
    <location>
        <begin position="36"/>
        <end position="57"/>
    </location>
</feature>
<protein>
    <recommendedName>
        <fullName evidence="3">beta-fructofuranosidase</fullName>
        <ecNumber evidence="3">3.2.1.26</ecNumber>
    </recommendedName>
</protein>
<feature type="domain" description="Glycosyl hydrolase family 32 N-terminal" evidence="10">
    <location>
        <begin position="117"/>
        <end position="432"/>
    </location>
</feature>
<evidence type="ECO:0000256" key="2">
    <source>
        <dbReference type="ARBA" id="ARBA00009902"/>
    </source>
</evidence>
<keyword evidence="5 7" id="KW-0378">Hydrolase</keyword>
<dbReference type="EC" id="3.2.1.26" evidence="3"/>
<comment type="similarity">
    <text evidence="2 7">Belongs to the glycosyl hydrolase 32 family.</text>
</comment>
<name>A0ABQ5F301_9ASTR</name>
<dbReference type="Gene3D" id="2.115.10.20">
    <property type="entry name" value="Glycosyl hydrolase domain, family 43"/>
    <property type="match status" value="1"/>
</dbReference>
<dbReference type="SMART" id="SM00640">
    <property type="entry name" value="Glyco_32"/>
    <property type="match status" value="1"/>
</dbReference>
<dbReference type="InterPro" id="IPR013320">
    <property type="entry name" value="ConA-like_dom_sf"/>
</dbReference>
<comment type="subcellular location">
    <subcellularLocation>
        <location evidence="1">Vacuole lumen</location>
    </subcellularLocation>
</comment>
<evidence type="ECO:0000259" key="12">
    <source>
        <dbReference type="Pfam" id="PF11837"/>
    </source>
</evidence>
<dbReference type="SUPFAM" id="SSF75005">
    <property type="entry name" value="Arabinanase/levansucrase/invertase"/>
    <property type="match status" value="1"/>
</dbReference>
<dbReference type="InterPro" id="IPR001362">
    <property type="entry name" value="Glyco_hydro_32"/>
</dbReference>
<reference evidence="13" key="1">
    <citation type="journal article" date="2022" name="Int. J. Mol. Sci.">
        <title>Draft Genome of Tanacetum Coccineum: Genomic Comparison of Closely Related Tanacetum-Family Plants.</title>
        <authorList>
            <person name="Yamashiro T."/>
            <person name="Shiraishi A."/>
            <person name="Nakayama K."/>
            <person name="Satake H."/>
        </authorList>
    </citation>
    <scope>NUCLEOTIDE SEQUENCE</scope>
</reference>
<keyword evidence="9" id="KW-0812">Transmembrane</keyword>
<keyword evidence="6 7" id="KW-0326">Glycosidase</keyword>
<evidence type="ECO:0000256" key="5">
    <source>
        <dbReference type="ARBA" id="ARBA00022801"/>
    </source>
</evidence>
<dbReference type="CDD" id="cd18624">
    <property type="entry name" value="GH32_Fruct1-like"/>
    <property type="match status" value="1"/>
</dbReference>
<dbReference type="InterPro" id="IPR013189">
    <property type="entry name" value="Glyco_hydro_32_C"/>
</dbReference>
<dbReference type="InterPro" id="IPR050551">
    <property type="entry name" value="Fructan_Metab_Enzymes"/>
</dbReference>
<dbReference type="PANTHER" id="PTHR31953">
    <property type="entry name" value="BETA-FRUCTOFURANOSIDASE, INSOLUBLE ISOENZYME CWINV1-RELATED"/>
    <property type="match status" value="1"/>
</dbReference>
<feature type="region of interest" description="Disordered" evidence="8">
    <location>
        <begin position="1"/>
        <end position="32"/>
    </location>
</feature>
<proteinExistence type="inferred from homology"/>
<dbReference type="Pfam" id="PF08244">
    <property type="entry name" value="Glyco_hydro_32C"/>
    <property type="match status" value="1"/>
</dbReference>
<keyword evidence="4" id="KW-0926">Vacuole</keyword>
<keyword evidence="9" id="KW-0472">Membrane</keyword>
<evidence type="ECO:0000256" key="1">
    <source>
        <dbReference type="ARBA" id="ARBA00004410"/>
    </source>
</evidence>
<feature type="domain" description="Glycosyl hydrolase family 32 C-terminal" evidence="11">
    <location>
        <begin position="435"/>
        <end position="626"/>
    </location>
</feature>
<evidence type="ECO:0000256" key="7">
    <source>
        <dbReference type="RuleBase" id="RU362110"/>
    </source>
</evidence>
<evidence type="ECO:0000259" key="11">
    <source>
        <dbReference type="Pfam" id="PF08244"/>
    </source>
</evidence>
<evidence type="ECO:0000313" key="14">
    <source>
        <dbReference type="Proteomes" id="UP001151760"/>
    </source>
</evidence>
<feature type="region of interest" description="Disordered" evidence="8">
    <location>
        <begin position="62"/>
        <end position="82"/>
    </location>
</feature>
<evidence type="ECO:0000259" key="10">
    <source>
        <dbReference type="Pfam" id="PF00251"/>
    </source>
</evidence>
<dbReference type="SUPFAM" id="SSF49899">
    <property type="entry name" value="Concanavalin A-like lectins/glucanases"/>
    <property type="match status" value="1"/>
</dbReference>
<sequence>MTPDLEHATPSTSYSPLPDSENHHSNSSSQRRQRPIALLSTIFVSMLLFSSIIAIVFNHNSQENTERDTSENGLSKPVSRGVSQGVSEKSNFLFSSEVDEIYPWTNAMLSWQRTGFHFQPPKNWMNGPLYYLGWYHLFYQYNPDAAVWGNITWGHAVSKDLINWYHLPYAMQPDQWYDINGVWTGSATFLPDGSIVMLYTGSTDEEVQVQNLAYPANLSDPLLIDWVKYSGNPVLVPPPGIGTKDFRDPTTAWLAPNGKWRIAIGSKVNKTGITLVYETTDFKSYELLDDVMHAVPGTGMWECVDFYPVSTIESNGLDTSVNGPGIKHVLKSSLDDDKHDYYALGTYDAISNKWTPDNPELDVGIGLRLDYGKYYASKTFYDQNKQRRLLWGWIGETDSETADILKGWSSVQTIPREVVFDKKTGTNIIQWPVKEVEKLRSSNTTYEKIVLKPGSLVPLDVGLATQLDIVATFDIDKQALEASLEADVGYNCTTSGGSSSRGAYGPFGLVVLADDTLTEQTPIYFYIAKGTDGVANTYFCADQTKSSTAQDVTKLVYGSSVPILQGESFSMRLLVDHSIVESFAQGGRTVITSRVYPTKAIYTAARVFLFNNATGVSITANVNVWNMDSAQIEHFPLGKRDEGGGGNTRLNHDCDDGGDGCDDGFGGVGDCCCAAMAAVVVGSGGDRGGVGGDSYGGRRVELEVRRLEVVEVTMVMWGVRCGGGR</sequence>
<organism evidence="13 14">
    <name type="scientific">Tanacetum coccineum</name>
    <dbReference type="NCBI Taxonomy" id="301880"/>
    <lineage>
        <taxon>Eukaryota</taxon>
        <taxon>Viridiplantae</taxon>
        <taxon>Streptophyta</taxon>
        <taxon>Embryophyta</taxon>
        <taxon>Tracheophyta</taxon>
        <taxon>Spermatophyta</taxon>
        <taxon>Magnoliopsida</taxon>
        <taxon>eudicotyledons</taxon>
        <taxon>Gunneridae</taxon>
        <taxon>Pentapetalae</taxon>
        <taxon>asterids</taxon>
        <taxon>campanulids</taxon>
        <taxon>Asterales</taxon>
        <taxon>Asteraceae</taxon>
        <taxon>Asteroideae</taxon>
        <taxon>Anthemideae</taxon>
        <taxon>Anthemidinae</taxon>
        <taxon>Tanacetum</taxon>
    </lineage>
</organism>
<feature type="domain" description="Beta-fructofuranosidase N-terminal" evidence="12">
    <location>
        <begin position="13"/>
        <end position="109"/>
    </location>
</feature>
<evidence type="ECO:0000313" key="13">
    <source>
        <dbReference type="EMBL" id="GJT57575.1"/>
    </source>
</evidence>
<dbReference type="InterPro" id="IPR021792">
    <property type="entry name" value="Beta-fructofuranosidase_N"/>
</dbReference>
<evidence type="ECO:0000256" key="8">
    <source>
        <dbReference type="SAM" id="MobiDB-lite"/>
    </source>
</evidence>
<dbReference type="Proteomes" id="UP001151760">
    <property type="component" value="Unassembled WGS sequence"/>
</dbReference>
<dbReference type="Pfam" id="PF00251">
    <property type="entry name" value="Glyco_hydro_32N"/>
    <property type="match status" value="1"/>
</dbReference>
<evidence type="ECO:0000256" key="4">
    <source>
        <dbReference type="ARBA" id="ARBA00022554"/>
    </source>
</evidence>
<evidence type="ECO:0000256" key="3">
    <source>
        <dbReference type="ARBA" id="ARBA00012758"/>
    </source>
</evidence>
<keyword evidence="9" id="KW-1133">Transmembrane helix</keyword>
<keyword evidence="14" id="KW-1185">Reference proteome</keyword>
<comment type="caution">
    <text evidence="13">The sequence shown here is derived from an EMBL/GenBank/DDBJ whole genome shotgun (WGS) entry which is preliminary data.</text>
</comment>
<accession>A0ABQ5F301</accession>
<dbReference type="InterPro" id="IPR023296">
    <property type="entry name" value="Glyco_hydro_beta-prop_sf"/>
</dbReference>